<keyword evidence="3" id="KW-1185">Reference proteome</keyword>
<dbReference type="PANTHER" id="PTHR21180:SF32">
    <property type="entry name" value="ENDONUCLEASE_EXONUCLEASE_PHOSPHATASE FAMILY DOMAIN-CONTAINING PROTEIN 1"/>
    <property type="match status" value="1"/>
</dbReference>
<dbReference type="Pfam" id="PF10531">
    <property type="entry name" value="SLBB"/>
    <property type="match status" value="1"/>
</dbReference>
<comment type="caution">
    <text evidence="2">The sequence shown here is derived from an EMBL/GenBank/DDBJ whole genome shotgun (WGS) entry which is preliminary data.</text>
</comment>
<dbReference type="AlphaFoldDB" id="A0A263BX53"/>
<dbReference type="GO" id="GO:0015628">
    <property type="term" value="P:protein secretion by the type II secretion system"/>
    <property type="evidence" value="ECO:0007669"/>
    <property type="project" value="TreeGrafter"/>
</dbReference>
<dbReference type="GO" id="GO:0003677">
    <property type="term" value="F:DNA binding"/>
    <property type="evidence" value="ECO:0007669"/>
    <property type="project" value="InterPro"/>
</dbReference>
<dbReference type="InterPro" id="IPR010994">
    <property type="entry name" value="RuvA_2-like"/>
</dbReference>
<feature type="domain" description="Helix-hairpin-helix DNA-binding motif class 1" evidence="1">
    <location>
        <begin position="155"/>
        <end position="174"/>
    </location>
</feature>
<dbReference type="InterPro" id="IPR019554">
    <property type="entry name" value="Soluble_ligand-bd"/>
</dbReference>
<feature type="domain" description="Helix-hairpin-helix DNA-binding motif class 1" evidence="1">
    <location>
        <begin position="125"/>
        <end position="144"/>
    </location>
</feature>
<dbReference type="InterPro" id="IPR051675">
    <property type="entry name" value="Endo/Exo/Phosphatase_dom_1"/>
</dbReference>
<dbReference type="SUPFAM" id="SSF47781">
    <property type="entry name" value="RuvA domain 2-like"/>
    <property type="match status" value="1"/>
</dbReference>
<protein>
    <recommendedName>
        <fullName evidence="1">Helix-hairpin-helix DNA-binding motif class 1 domain-containing protein</fullName>
    </recommendedName>
</protein>
<dbReference type="PANTHER" id="PTHR21180">
    <property type="entry name" value="ENDONUCLEASE/EXONUCLEASE/PHOSPHATASE FAMILY DOMAIN-CONTAINING PROTEIN 1"/>
    <property type="match status" value="1"/>
</dbReference>
<dbReference type="Gene3D" id="1.10.150.280">
    <property type="entry name" value="AF1531-like domain"/>
    <property type="match status" value="1"/>
</dbReference>
<reference evidence="2 3" key="2">
    <citation type="submission" date="2017-09" db="EMBL/GenBank/DDBJ databases">
        <title>Bacillus patelloidae sp. nov., isolated from the intestinal tract of a marine limpet.</title>
        <authorList>
            <person name="Liu R."/>
            <person name="Dong C."/>
            <person name="Shao Z."/>
        </authorList>
    </citation>
    <scope>NUCLEOTIDE SEQUENCE [LARGE SCALE GENOMIC DNA]</scope>
    <source>
        <strain evidence="2 3">SA5d-4</strain>
    </source>
</reference>
<evidence type="ECO:0000313" key="2">
    <source>
        <dbReference type="EMBL" id="OZM57766.1"/>
    </source>
</evidence>
<dbReference type="EMBL" id="NPIA01000002">
    <property type="protein sequence ID" value="OZM57766.1"/>
    <property type="molecule type" value="Genomic_DNA"/>
</dbReference>
<proteinExistence type="predicted"/>
<dbReference type="InterPro" id="IPR003583">
    <property type="entry name" value="Hlx-hairpin-Hlx_DNA-bd_motif"/>
</dbReference>
<evidence type="ECO:0000313" key="3">
    <source>
        <dbReference type="Proteomes" id="UP000217083"/>
    </source>
</evidence>
<dbReference type="NCBIfam" id="TIGR00426">
    <property type="entry name" value="competence protein ComEA helix-hairpin-helix repeat region"/>
    <property type="match status" value="1"/>
</dbReference>
<sequence>MLCISYLLPKDQVKNETWDLPSMEEGEGSDDTQQVIEESAPIVVDVKGAVQAPGVYQMEKGDRVIDVIEKAGGLIVNANDDVVNFAQILYDEMVIYVPKKGEEVKSEFNSSMNSNKININSASVSELMTLKGIGEAKAEAIVSYREQHGKFDNIDDLLKIKGIGDKTIENFRDKIIAY</sequence>
<reference evidence="3" key="1">
    <citation type="submission" date="2017-08" db="EMBL/GenBank/DDBJ databases">
        <authorList>
            <person name="Huang Z."/>
        </authorList>
    </citation>
    <scope>NUCLEOTIDE SEQUENCE [LARGE SCALE GENOMIC DNA]</scope>
    <source>
        <strain evidence="3">SA5d-4</strain>
    </source>
</reference>
<dbReference type="Pfam" id="PF12836">
    <property type="entry name" value="HHH_3"/>
    <property type="match status" value="1"/>
</dbReference>
<organism evidence="2 3">
    <name type="scientific">Lottiidibacillus patelloidae</name>
    <dbReference type="NCBI Taxonomy" id="2670334"/>
    <lineage>
        <taxon>Bacteria</taxon>
        <taxon>Bacillati</taxon>
        <taxon>Bacillota</taxon>
        <taxon>Bacilli</taxon>
        <taxon>Bacillales</taxon>
        <taxon>Bacillaceae</taxon>
        <taxon>Lottiidibacillus</taxon>
    </lineage>
</organism>
<dbReference type="Proteomes" id="UP000217083">
    <property type="component" value="Unassembled WGS sequence"/>
</dbReference>
<dbReference type="SMART" id="SM00278">
    <property type="entry name" value="HhH1"/>
    <property type="match status" value="2"/>
</dbReference>
<dbReference type="InterPro" id="IPR004509">
    <property type="entry name" value="Competence_ComEA_HhH"/>
</dbReference>
<name>A0A263BX53_9BACI</name>
<dbReference type="GO" id="GO:0015627">
    <property type="term" value="C:type II protein secretion system complex"/>
    <property type="evidence" value="ECO:0007669"/>
    <property type="project" value="TreeGrafter"/>
</dbReference>
<dbReference type="GO" id="GO:0006281">
    <property type="term" value="P:DNA repair"/>
    <property type="evidence" value="ECO:0007669"/>
    <property type="project" value="InterPro"/>
</dbReference>
<evidence type="ECO:0000259" key="1">
    <source>
        <dbReference type="SMART" id="SM00278"/>
    </source>
</evidence>
<accession>A0A263BX53</accession>
<gene>
    <name evidence="2" type="ORF">CIB95_05215</name>
</gene>